<evidence type="ECO:0000313" key="1">
    <source>
        <dbReference type="EMBL" id="KRZ14216.1"/>
    </source>
</evidence>
<sequence>MKLEKTKRRQQIEQRRLRDAIIQVLNQLETDSTEIAVTNALGWSIAGQIFTV</sequence>
<dbReference type="Proteomes" id="UP000055024">
    <property type="component" value="Unassembled WGS sequence"/>
</dbReference>
<dbReference type="EMBL" id="JYDP01000026">
    <property type="protein sequence ID" value="KRZ14216.1"/>
    <property type="molecule type" value="Genomic_DNA"/>
</dbReference>
<accession>A0A0V1HTZ8</accession>
<name>A0A0V1HTZ8_9BILA</name>
<reference evidence="1 2" key="1">
    <citation type="submission" date="2015-01" db="EMBL/GenBank/DDBJ databases">
        <title>Evolution of Trichinella species and genotypes.</title>
        <authorList>
            <person name="Korhonen P.K."/>
            <person name="Edoardo P."/>
            <person name="Giuseppe L.R."/>
            <person name="Gasser R.B."/>
        </authorList>
    </citation>
    <scope>NUCLEOTIDE SEQUENCE [LARGE SCALE GENOMIC DNA]</scope>
    <source>
        <strain evidence="1">ISS1029</strain>
    </source>
</reference>
<proteinExistence type="predicted"/>
<gene>
    <name evidence="1" type="ORF">T11_13199</name>
</gene>
<organism evidence="1 2">
    <name type="scientific">Trichinella zimbabwensis</name>
    <dbReference type="NCBI Taxonomy" id="268475"/>
    <lineage>
        <taxon>Eukaryota</taxon>
        <taxon>Metazoa</taxon>
        <taxon>Ecdysozoa</taxon>
        <taxon>Nematoda</taxon>
        <taxon>Enoplea</taxon>
        <taxon>Dorylaimia</taxon>
        <taxon>Trichinellida</taxon>
        <taxon>Trichinellidae</taxon>
        <taxon>Trichinella</taxon>
    </lineage>
</organism>
<dbReference type="OrthoDB" id="5920532at2759"/>
<protein>
    <submittedName>
        <fullName evidence="1">Uncharacterized protein</fullName>
    </submittedName>
</protein>
<keyword evidence="2" id="KW-1185">Reference proteome</keyword>
<evidence type="ECO:0000313" key="2">
    <source>
        <dbReference type="Proteomes" id="UP000055024"/>
    </source>
</evidence>
<comment type="caution">
    <text evidence="1">The sequence shown here is derived from an EMBL/GenBank/DDBJ whole genome shotgun (WGS) entry which is preliminary data.</text>
</comment>
<dbReference type="AlphaFoldDB" id="A0A0V1HTZ8"/>